<dbReference type="GO" id="GO:0035615">
    <property type="term" value="F:clathrin adaptor activity"/>
    <property type="evidence" value="ECO:0007669"/>
    <property type="project" value="InterPro"/>
</dbReference>
<accession>A0AAX4PF76</accession>
<keyword evidence="5 10" id="KW-0653">Protein transport</keyword>
<evidence type="ECO:0000313" key="13">
    <source>
        <dbReference type="Proteomes" id="UP001472866"/>
    </source>
</evidence>
<evidence type="ECO:0000256" key="1">
    <source>
        <dbReference type="ARBA" id="ARBA00004145"/>
    </source>
</evidence>
<evidence type="ECO:0000256" key="3">
    <source>
        <dbReference type="ARBA" id="ARBA00006972"/>
    </source>
</evidence>
<evidence type="ECO:0000256" key="6">
    <source>
        <dbReference type="ARBA" id="ARBA00023034"/>
    </source>
</evidence>
<dbReference type="GO" id="GO:0005829">
    <property type="term" value="C:cytosol"/>
    <property type="evidence" value="ECO:0007669"/>
    <property type="project" value="GOC"/>
</dbReference>
<comment type="similarity">
    <text evidence="3 10">Belongs to the adaptor complexes small subunit family.</text>
</comment>
<organism evidence="12 13">
    <name type="scientific">Chloropicon roscoffensis</name>
    <dbReference type="NCBI Taxonomy" id="1461544"/>
    <lineage>
        <taxon>Eukaryota</taxon>
        <taxon>Viridiplantae</taxon>
        <taxon>Chlorophyta</taxon>
        <taxon>Chloropicophyceae</taxon>
        <taxon>Chloropicales</taxon>
        <taxon>Chloropicaceae</taxon>
        <taxon>Chloropicon</taxon>
    </lineage>
</organism>
<dbReference type="InterPro" id="IPR044733">
    <property type="entry name" value="AP1_sigma"/>
</dbReference>
<comment type="function">
    <text evidence="9">Subunit of clathrin-associated adaptor protein complex 1 that plays a role in protein sorting at the trans-Golgi network and early endosomes (TGN/EE). The AP complexes mediate the recruitment of clathrin to membranes and the recognition of sorting signals within the cytosolic tails of transmembrane cargo molecules.</text>
</comment>
<sequence length="152" mass="17646">MIEFILLVNRQGKVRLTRWYTTTSQKERAKITRQIVSQITHRGSKLCNVLEWQDKKIIYRKYASLYFIAGVSGYENELSILEALHHFVESLDKYFGNVCELDLIYNFHKAYFVLDEVFLGGVLLETSANVMEKKLEAQERMMDAAKAGLIDS</sequence>
<dbReference type="PIRSF" id="PIRSF015588">
    <property type="entry name" value="AP_complex_sigma"/>
    <property type="match status" value="1"/>
</dbReference>
<comment type="subcellular location">
    <subcellularLocation>
        <location evidence="1">Cytoplasmic vesicle</location>
        <location evidence="1">Clathrin-coated vesicle membrane</location>
        <topology evidence="1">Peripheral membrane protein</topology>
        <orientation evidence="1">Cytoplasmic side</orientation>
    </subcellularLocation>
    <subcellularLocation>
        <location evidence="2">Golgi apparatus</location>
    </subcellularLocation>
</comment>
<evidence type="ECO:0000256" key="4">
    <source>
        <dbReference type="ARBA" id="ARBA00022448"/>
    </source>
</evidence>
<feature type="domain" description="AP complex mu/sigma subunit" evidence="11">
    <location>
        <begin position="1"/>
        <end position="140"/>
    </location>
</feature>
<dbReference type="Proteomes" id="UP001472866">
    <property type="component" value="Chromosome 10"/>
</dbReference>
<dbReference type="InterPro" id="IPR022775">
    <property type="entry name" value="AP_mu_sigma_su"/>
</dbReference>
<keyword evidence="13" id="KW-1185">Reference proteome</keyword>
<keyword evidence="8" id="KW-0968">Cytoplasmic vesicle</keyword>
<dbReference type="CDD" id="cd14831">
    <property type="entry name" value="AP1_sigma"/>
    <property type="match status" value="1"/>
</dbReference>
<dbReference type="SUPFAM" id="SSF64356">
    <property type="entry name" value="SNARE-like"/>
    <property type="match status" value="1"/>
</dbReference>
<dbReference type="InterPro" id="IPR016635">
    <property type="entry name" value="AP_complex_ssu"/>
</dbReference>
<reference evidence="12 13" key="1">
    <citation type="submission" date="2024-03" db="EMBL/GenBank/DDBJ databases">
        <title>Complete genome sequence of the green alga Chloropicon roscoffensis RCC1871.</title>
        <authorList>
            <person name="Lemieux C."/>
            <person name="Pombert J.-F."/>
            <person name="Otis C."/>
            <person name="Turmel M."/>
        </authorList>
    </citation>
    <scope>NUCLEOTIDE SEQUENCE [LARGE SCALE GENOMIC DNA]</scope>
    <source>
        <strain evidence="12 13">RCC1871</strain>
    </source>
</reference>
<dbReference type="Pfam" id="PF01217">
    <property type="entry name" value="Clat_adaptor_s"/>
    <property type="match status" value="1"/>
</dbReference>
<dbReference type="GO" id="GO:0016482">
    <property type="term" value="P:cytosolic transport"/>
    <property type="evidence" value="ECO:0007669"/>
    <property type="project" value="UniProtKB-ARBA"/>
</dbReference>
<proteinExistence type="inferred from homology"/>
<evidence type="ECO:0000313" key="12">
    <source>
        <dbReference type="EMBL" id="WZN64573.1"/>
    </source>
</evidence>
<dbReference type="GO" id="GO:0030121">
    <property type="term" value="C:AP-1 adaptor complex"/>
    <property type="evidence" value="ECO:0007669"/>
    <property type="project" value="InterPro"/>
</dbReference>
<dbReference type="AlphaFoldDB" id="A0AAX4PF76"/>
<dbReference type="InterPro" id="IPR011012">
    <property type="entry name" value="Longin-like_dom_sf"/>
</dbReference>
<keyword evidence="6" id="KW-0333">Golgi apparatus</keyword>
<evidence type="ECO:0000256" key="10">
    <source>
        <dbReference type="PIRNR" id="PIRNR015588"/>
    </source>
</evidence>
<keyword evidence="7 10" id="KW-0472">Membrane</keyword>
<name>A0AAX4PF76_9CHLO</name>
<evidence type="ECO:0000256" key="7">
    <source>
        <dbReference type="ARBA" id="ARBA00023136"/>
    </source>
</evidence>
<dbReference type="FunFam" id="3.30.450.60:FF:000007">
    <property type="entry name" value="AP complex subunit sigma"/>
    <property type="match status" value="1"/>
</dbReference>
<dbReference type="EMBL" id="CP151510">
    <property type="protein sequence ID" value="WZN64573.1"/>
    <property type="molecule type" value="Genomic_DNA"/>
</dbReference>
<dbReference type="PANTHER" id="PTHR11753">
    <property type="entry name" value="ADAPTOR COMPLEXES SMALL SUBUNIT FAMILY"/>
    <property type="match status" value="1"/>
</dbReference>
<dbReference type="Gene3D" id="3.30.450.60">
    <property type="match status" value="1"/>
</dbReference>
<dbReference type="GO" id="GO:0006886">
    <property type="term" value="P:intracellular protein transport"/>
    <property type="evidence" value="ECO:0007669"/>
    <property type="project" value="UniProtKB-UniRule"/>
</dbReference>
<evidence type="ECO:0000256" key="5">
    <source>
        <dbReference type="ARBA" id="ARBA00022927"/>
    </source>
</evidence>
<evidence type="ECO:0000256" key="8">
    <source>
        <dbReference type="ARBA" id="ARBA00023329"/>
    </source>
</evidence>
<evidence type="ECO:0000259" key="11">
    <source>
        <dbReference type="Pfam" id="PF01217"/>
    </source>
</evidence>
<keyword evidence="4 10" id="KW-0813">Transport</keyword>
<evidence type="ECO:0000256" key="9">
    <source>
        <dbReference type="ARBA" id="ARBA00058887"/>
    </source>
</evidence>
<dbReference type="PROSITE" id="PS00989">
    <property type="entry name" value="CLAT_ADAPTOR_S"/>
    <property type="match status" value="1"/>
</dbReference>
<dbReference type="InterPro" id="IPR000804">
    <property type="entry name" value="Clathrin_sm-chain_CS"/>
</dbReference>
<gene>
    <name evidence="12" type="ORF">HKI87_10g61300</name>
</gene>
<protein>
    <recommendedName>
        <fullName evidence="10">AP complex subunit sigma</fullName>
    </recommendedName>
</protein>
<evidence type="ECO:0000256" key="2">
    <source>
        <dbReference type="ARBA" id="ARBA00004555"/>
    </source>
</evidence>